<proteinExistence type="predicted"/>
<evidence type="ECO:0000256" key="1">
    <source>
        <dbReference type="SAM" id="Phobius"/>
    </source>
</evidence>
<organism evidence="2 3">
    <name type="scientific">Actinomyces howellii</name>
    <dbReference type="NCBI Taxonomy" id="52771"/>
    <lineage>
        <taxon>Bacteria</taxon>
        <taxon>Bacillati</taxon>
        <taxon>Actinomycetota</taxon>
        <taxon>Actinomycetes</taxon>
        <taxon>Actinomycetales</taxon>
        <taxon>Actinomycetaceae</taxon>
        <taxon>Actinomyces</taxon>
    </lineage>
</organism>
<dbReference type="Proteomes" id="UP000266895">
    <property type="component" value="Chromosome"/>
</dbReference>
<keyword evidence="1" id="KW-1133">Transmembrane helix</keyword>
<keyword evidence="1" id="KW-0812">Transmembrane</keyword>
<dbReference type="EMBL" id="LR134350">
    <property type="protein sequence ID" value="VEG29961.1"/>
    <property type="molecule type" value="Genomic_DNA"/>
</dbReference>
<dbReference type="RefSeq" id="WP_197719417.1">
    <property type="nucleotide sequence ID" value="NZ_LR134350.1"/>
</dbReference>
<gene>
    <name evidence="2" type="ORF">NCTC11636_02434</name>
</gene>
<evidence type="ECO:0000313" key="3">
    <source>
        <dbReference type="Proteomes" id="UP000266895"/>
    </source>
</evidence>
<keyword evidence="1" id="KW-0472">Membrane</keyword>
<name>A0A3S4TBB2_9ACTO</name>
<protein>
    <recommendedName>
        <fullName evidence="4">Leucine export protein LeuE</fullName>
    </recommendedName>
</protein>
<reference evidence="2 3" key="1">
    <citation type="submission" date="2018-12" db="EMBL/GenBank/DDBJ databases">
        <authorList>
            <consortium name="Pathogen Informatics"/>
        </authorList>
    </citation>
    <scope>NUCLEOTIDE SEQUENCE [LARGE SCALE GENOMIC DNA]</scope>
    <source>
        <strain evidence="2 3">NCTC11636</strain>
    </source>
</reference>
<feature type="transmembrane region" description="Helical" evidence="1">
    <location>
        <begin position="6"/>
        <end position="29"/>
    </location>
</feature>
<accession>A0A3S4TBB2</accession>
<evidence type="ECO:0000313" key="2">
    <source>
        <dbReference type="EMBL" id="VEG29961.1"/>
    </source>
</evidence>
<dbReference type="KEGG" id="ahw:NCTC11636_02434"/>
<sequence length="93" mass="9529">MPTLEALAAFALASVILVVIPGPSVFFVIGRSLSDGRRGGLMSVLENGLGALPLVAAVQGHHLAQVVPTGLQDAEHVTLSPTTPVKVTYSGSR</sequence>
<keyword evidence="3" id="KW-1185">Reference proteome</keyword>
<dbReference type="AlphaFoldDB" id="A0A3S4TBB2"/>
<evidence type="ECO:0008006" key="4">
    <source>
        <dbReference type="Google" id="ProtNLM"/>
    </source>
</evidence>